<reference evidence="3 4" key="1">
    <citation type="journal article" date="2016" name="Nat. Commun.">
        <title>Thousands of microbial genomes shed light on interconnected biogeochemical processes in an aquifer system.</title>
        <authorList>
            <person name="Anantharaman K."/>
            <person name="Brown C.T."/>
            <person name="Hug L.A."/>
            <person name="Sharon I."/>
            <person name="Castelle C.J."/>
            <person name="Probst A.J."/>
            <person name="Thomas B.C."/>
            <person name="Singh A."/>
            <person name="Wilkins M.J."/>
            <person name="Karaoz U."/>
            <person name="Brodie E.L."/>
            <person name="Williams K.H."/>
            <person name="Hubbard S.S."/>
            <person name="Banfield J.F."/>
        </authorList>
    </citation>
    <scope>NUCLEOTIDE SEQUENCE [LARGE SCALE GENOMIC DNA]</scope>
</reference>
<dbReference type="PANTHER" id="PTHR12526">
    <property type="entry name" value="GLYCOSYLTRANSFERASE"/>
    <property type="match status" value="1"/>
</dbReference>
<name>A0A1F5VDM7_9BACT</name>
<feature type="domain" description="Glycosyl transferase family 1" evidence="1">
    <location>
        <begin position="64"/>
        <end position="217"/>
    </location>
</feature>
<dbReference type="Gene3D" id="3.40.50.2000">
    <property type="entry name" value="Glycogen Phosphorylase B"/>
    <property type="match status" value="2"/>
</dbReference>
<dbReference type="PANTHER" id="PTHR12526:SF630">
    <property type="entry name" value="GLYCOSYLTRANSFERASE"/>
    <property type="match status" value="1"/>
</dbReference>
<sequence>MDKMLINCISHFIAVSKSVKNNYIMQGISSAKISVVYNGVDLEKFKKSKKIETLRNMLCISDTNSLCIATAGRLIERKGIDIFIKAFSQLSKNSNNLYGLVIGDGPMMGCLKMLARELKIDDKILFTGQVINVHDYLLACDVVVQPSIWPDPFARTIIEAMALGKPVIGSRIGGVTEAIEDGVTGILFSPGDYYALSSALNLLLKNKELREKMGKKAIMRTRKLFSIEQYIEGVDKIYNNVLR</sequence>
<dbReference type="Proteomes" id="UP000178943">
    <property type="component" value="Unassembled WGS sequence"/>
</dbReference>
<accession>A0A1F5VDM7</accession>
<dbReference type="SUPFAM" id="SSF53756">
    <property type="entry name" value="UDP-Glycosyltransferase/glycogen phosphorylase"/>
    <property type="match status" value="1"/>
</dbReference>
<dbReference type="InterPro" id="IPR001296">
    <property type="entry name" value="Glyco_trans_1"/>
</dbReference>
<dbReference type="CDD" id="cd03801">
    <property type="entry name" value="GT4_PimA-like"/>
    <property type="match status" value="1"/>
</dbReference>
<organism evidence="3 4">
    <name type="scientific">Candidatus Fischerbacteria bacterium RBG_13_37_8</name>
    <dbReference type="NCBI Taxonomy" id="1817863"/>
    <lineage>
        <taxon>Bacteria</taxon>
        <taxon>Candidatus Fischeribacteriota</taxon>
    </lineage>
</organism>
<comment type="caution">
    <text evidence="3">The sequence shown here is derived from an EMBL/GenBank/DDBJ whole genome shotgun (WGS) entry which is preliminary data.</text>
</comment>
<feature type="domain" description="Glycosyltransferase subfamily 4-like N-terminal" evidence="2">
    <location>
        <begin position="4"/>
        <end position="44"/>
    </location>
</feature>
<proteinExistence type="predicted"/>
<dbReference type="Pfam" id="PF00534">
    <property type="entry name" value="Glycos_transf_1"/>
    <property type="match status" value="1"/>
</dbReference>
<protein>
    <recommendedName>
        <fullName evidence="5">Glycosyl transferase family 1 domain-containing protein</fullName>
    </recommendedName>
</protein>
<evidence type="ECO:0000259" key="2">
    <source>
        <dbReference type="Pfam" id="PF13439"/>
    </source>
</evidence>
<dbReference type="STRING" id="1817863.A2Y62_01860"/>
<dbReference type="GO" id="GO:0016757">
    <property type="term" value="F:glycosyltransferase activity"/>
    <property type="evidence" value="ECO:0007669"/>
    <property type="project" value="InterPro"/>
</dbReference>
<evidence type="ECO:0008006" key="5">
    <source>
        <dbReference type="Google" id="ProtNLM"/>
    </source>
</evidence>
<gene>
    <name evidence="3" type="ORF">A2Y62_01860</name>
</gene>
<dbReference type="InterPro" id="IPR028098">
    <property type="entry name" value="Glyco_trans_4-like_N"/>
</dbReference>
<evidence type="ECO:0000259" key="1">
    <source>
        <dbReference type="Pfam" id="PF00534"/>
    </source>
</evidence>
<dbReference type="Pfam" id="PF13439">
    <property type="entry name" value="Glyco_transf_4"/>
    <property type="match status" value="1"/>
</dbReference>
<evidence type="ECO:0000313" key="3">
    <source>
        <dbReference type="EMBL" id="OGF61549.1"/>
    </source>
</evidence>
<dbReference type="EMBL" id="MFGW01000193">
    <property type="protein sequence ID" value="OGF61549.1"/>
    <property type="molecule type" value="Genomic_DNA"/>
</dbReference>
<dbReference type="AlphaFoldDB" id="A0A1F5VDM7"/>
<evidence type="ECO:0000313" key="4">
    <source>
        <dbReference type="Proteomes" id="UP000178943"/>
    </source>
</evidence>